<evidence type="ECO:0000313" key="3">
    <source>
        <dbReference type="Proteomes" id="UP001152622"/>
    </source>
</evidence>
<dbReference type="AlphaFoldDB" id="A0A9Q1E6W9"/>
<evidence type="ECO:0000313" key="2">
    <source>
        <dbReference type="EMBL" id="KAJ8333277.1"/>
    </source>
</evidence>
<feature type="region of interest" description="Disordered" evidence="1">
    <location>
        <begin position="113"/>
        <end position="146"/>
    </location>
</feature>
<dbReference type="OrthoDB" id="8963720at2759"/>
<dbReference type="EMBL" id="JAINUF010000024">
    <property type="protein sequence ID" value="KAJ8333277.1"/>
    <property type="molecule type" value="Genomic_DNA"/>
</dbReference>
<dbReference type="Proteomes" id="UP001152622">
    <property type="component" value="Chromosome 24"/>
</dbReference>
<organism evidence="2 3">
    <name type="scientific">Synaphobranchus kaupii</name>
    <name type="common">Kaup's arrowtooth eel</name>
    <dbReference type="NCBI Taxonomy" id="118154"/>
    <lineage>
        <taxon>Eukaryota</taxon>
        <taxon>Metazoa</taxon>
        <taxon>Chordata</taxon>
        <taxon>Craniata</taxon>
        <taxon>Vertebrata</taxon>
        <taxon>Euteleostomi</taxon>
        <taxon>Actinopterygii</taxon>
        <taxon>Neopterygii</taxon>
        <taxon>Teleostei</taxon>
        <taxon>Anguilliformes</taxon>
        <taxon>Synaphobranchidae</taxon>
        <taxon>Synaphobranchus</taxon>
    </lineage>
</organism>
<feature type="compositionally biased region" description="Basic residues" evidence="1">
    <location>
        <begin position="132"/>
        <end position="142"/>
    </location>
</feature>
<gene>
    <name evidence="2" type="ORF">SKAU_G00421730</name>
</gene>
<evidence type="ECO:0000256" key="1">
    <source>
        <dbReference type="SAM" id="MobiDB-lite"/>
    </source>
</evidence>
<protein>
    <submittedName>
        <fullName evidence="2">Uncharacterized protein</fullName>
    </submittedName>
</protein>
<feature type="compositionally biased region" description="Polar residues" evidence="1">
    <location>
        <begin position="118"/>
        <end position="127"/>
    </location>
</feature>
<keyword evidence="3" id="KW-1185">Reference proteome</keyword>
<sequence>MFLLLLIPSEASPLYLINTAAESLFSYSLLFFTTYNASHTSQPECTNCICLSQRIAELEGRISVLYQIQADEQLIDSLVVATTTAGEENSTALCPAAATPCQAEDPWLQLGAKPKAPVSSTPHQTEPWTAARGRKRRGRQRSRSPSWVLQTDNRFITLDELGDTFVVDCAHPPSSPVSLAAPRPLLSLPTPRQSLQQPLRSFITRPKPLFTPAPRVPSQPSIPMAARLFDAAPIDVQPSSTPLPEIHRMSTTFTGYFRSPT</sequence>
<proteinExistence type="predicted"/>
<reference evidence="2" key="1">
    <citation type="journal article" date="2023" name="Science">
        <title>Genome structures resolve the early diversification of teleost fishes.</title>
        <authorList>
            <person name="Parey E."/>
            <person name="Louis A."/>
            <person name="Montfort J."/>
            <person name="Bouchez O."/>
            <person name="Roques C."/>
            <person name="Iampietro C."/>
            <person name="Lluch J."/>
            <person name="Castinel A."/>
            <person name="Donnadieu C."/>
            <person name="Desvignes T."/>
            <person name="Floi Bucao C."/>
            <person name="Jouanno E."/>
            <person name="Wen M."/>
            <person name="Mejri S."/>
            <person name="Dirks R."/>
            <person name="Jansen H."/>
            <person name="Henkel C."/>
            <person name="Chen W.J."/>
            <person name="Zahm M."/>
            <person name="Cabau C."/>
            <person name="Klopp C."/>
            <person name="Thompson A.W."/>
            <person name="Robinson-Rechavi M."/>
            <person name="Braasch I."/>
            <person name="Lecointre G."/>
            <person name="Bobe J."/>
            <person name="Postlethwait J.H."/>
            <person name="Berthelot C."/>
            <person name="Roest Crollius H."/>
            <person name="Guiguen Y."/>
        </authorList>
    </citation>
    <scope>NUCLEOTIDE SEQUENCE</scope>
    <source>
        <strain evidence="2">WJC10195</strain>
    </source>
</reference>
<name>A0A9Q1E6W9_SYNKA</name>
<accession>A0A9Q1E6W9</accession>
<comment type="caution">
    <text evidence="2">The sequence shown here is derived from an EMBL/GenBank/DDBJ whole genome shotgun (WGS) entry which is preliminary data.</text>
</comment>